<feature type="compositionally biased region" description="Basic and acidic residues" evidence="1">
    <location>
        <begin position="309"/>
        <end position="321"/>
    </location>
</feature>
<feature type="compositionally biased region" description="Basic and acidic residues" evidence="1">
    <location>
        <begin position="347"/>
        <end position="366"/>
    </location>
</feature>
<feature type="compositionally biased region" description="Basic and acidic residues" evidence="1">
    <location>
        <begin position="213"/>
        <end position="253"/>
    </location>
</feature>
<gene>
    <name evidence="2" type="ORF">L484_012927</name>
</gene>
<feature type="compositionally biased region" description="Polar residues" evidence="1">
    <location>
        <begin position="199"/>
        <end position="211"/>
    </location>
</feature>
<dbReference type="EMBL" id="KE344045">
    <property type="protein sequence ID" value="EXB51634.1"/>
    <property type="molecule type" value="Genomic_DNA"/>
</dbReference>
<feature type="compositionally biased region" description="Polar residues" evidence="1">
    <location>
        <begin position="367"/>
        <end position="377"/>
    </location>
</feature>
<feature type="region of interest" description="Disordered" evidence="1">
    <location>
        <begin position="513"/>
        <end position="533"/>
    </location>
</feature>
<name>W9QZ25_9ROSA</name>
<feature type="compositionally biased region" description="Polar residues" evidence="1">
    <location>
        <begin position="335"/>
        <end position="345"/>
    </location>
</feature>
<feature type="compositionally biased region" description="Polar residues" evidence="1">
    <location>
        <begin position="68"/>
        <end position="96"/>
    </location>
</feature>
<feature type="region of interest" description="Disordered" evidence="1">
    <location>
        <begin position="58"/>
        <end position="388"/>
    </location>
</feature>
<dbReference type="OrthoDB" id="1923709at2759"/>
<evidence type="ECO:0000313" key="3">
    <source>
        <dbReference type="Proteomes" id="UP000030645"/>
    </source>
</evidence>
<protein>
    <submittedName>
        <fullName evidence="2">Uncharacterized protein</fullName>
    </submittedName>
</protein>
<evidence type="ECO:0000313" key="2">
    <source>
        <dbReference type="EMBL" id="EXB51634.1"/>
    </source>
</evidence>
<evidence type="ECO:0000256" key="1">
    <source>
        <dbReference type="SAM" id="MobiDB-lite"/>
    </source>
</evidence>
<dbReference type="PANTHER" id="PTHR34802">
    <property type="entry name" value="CHORISMATE SYNTHASE"/>
    <property type="match status" value="1"/>
</dbReference>
<feature type="compositionally biased region" description="Basic and acidic residues" evidence="1">
    <location>
        <begin position="260"/>
        <end position="273"/>
    </location>
</feature>
<dbReference type="PANTHER" id="PTHR34802:SF1">
    <property type="entry name" value="CHORISMATE SYNTHASE"/>
    <property type="match status" value="1"/>
</dbReference>
<feature type="compositionally biased region" description="Polar residues" evidence="1">
    <location>
        <begin position="170"/>
        <end position="180"/>
    </location>
</feature>
<dbReference type="eggNOG" id="ENOG502QQ6Y">
    <property type="taxonomic scope" value="Eukaryota"/>
</dbReference>
<dbReference type="STRING" id="981085.W9QZ25"/>
<sequence length="1056" mass="116220">MSSEDDEKHLPDQFIELNDETHKKLRISYTRDFLLSLSELDVCKKLPSGFDQSLLSEFEDASQDRQRTSGGLSLNSFRRNEYGSSPPTRGDSSSYSRGIHGRWESRSSGKSDRDSDSQSDWDADSGRRYGNQPRRPWQVPEHDGLLGSGSFPRPSGYAAGASAAKVRPNENYQLSRSNEPYQPPRPYKAVPHSRRETNDSYNDETFGSSECASEDRAEEERKRRASFELMRKEQHKSFQEKQKSNLDKNKDDFDFSTLIEESKDDKRSVKRSSESNLASGHDPEKYSAPSQIPASRPLVPPGFTSTILDRAKSLNHSHEAEVGSLESEDNLLHGRSNTVVNSTSNDLEDKQLAEEIDLRKQKHESVSSHASINNQNRKGPGLSSFLDASDKTVGTSNILRDKTHASQVFEASSTNEVELNVEKVNGSSVLGESNQGHPTSILDKLFGSALTLSVAGSSSVLEHHNNEVDKAQSPQIAQSSKFAHWFKEEEKKPGNDQSSGRPNDLLSLLVGSEKDGSRVSGSKNEKSLPNFPLQNSETADKLVTSDVISAPVGSFDKLFKDNKPEPVSAVLTCEDLEQSILSEISENGSVALVPVQSWTDPDGKTEPPKADNLASQHLLLLLHKGTTVKDAESSYNLDTLSSDNLHDIEEATIATALHSSSEAKAENISHSAKSLTLETLFGSAFMKELQSVGAPVSSQRGSIGPAKVDVSEPHGFPFPVADNLLPSSNDIGFSTPAHESGVLTANKRKQTKIDQIEEQWLSFDDTQAEINTSQLRANFGSKVGGFDVPADVRFPEEDSLITSSDPLNLENFMPPGSMVKSELLSSSNVPVDYAEKLATFNSAFRDERSIRGGQEPPFLRGPYDMRESSNPYQNLNIQPSFPQHHPSQLNNNMGPLFHHLDSHPVNINSQMKFMAPEAVTHHDPPQNHQIPMNMLRPPFHSSGLSGFDQPIHHPMLQQMHMQGNFPPNLLQGLPRGPSLPPHLNRSAPMSAHPNFASLGMPQPAHDVVGGSNHPEAFQRLVDMELRSNAKQVHPFASAGQSHGIYGHELDMGLGFR</sequence>
<feature type="compositionally biased region" description="Basic and acidic residues" evidence="1">
    <location>
        <begin position="101"/>
        <end position="116"/>
    </location>
</feature>
<accession>W9QZ25</accession>
<keyword evidence="3" id="KW-1185">Reference proteome</keyword>
<organism evidence="2 3">
    <name type="scientific">Morus notabilis</name>
    <dbReference type="NCBI Taxonomy" id="981085"/>
    <lineage>
        <taxon>Eukaryota</taxon>
        <taxon>Viridiplantae</taxon>
        <taxon>Streptophyta</taxon>
        <taxon>Embryophyta</taxon>
        <taxon>Tracheophyta</taxon>
        <taxon>Spermatophyta</taxon>
        <taxon>Magnoliopsida</taxon>
        <taxon>eudicotyledons</taxon>
        <taxon>Gunneridae</taxon>
        <taxon>Pentapetalae</taxon>
        <taxon>rosids</taxon>
        <taxon>fabids</taxon>
        <taxon>Rosales</taxon>
        <taxon>Moraceae</taxon>
        <taxon>Moreae</taxon>
        <taxon>Morus</taxon>
    </lineage>
</organism>
<dbReference type="KEGG" id="mnt:21396117"/>
<dbReference type="Proteomes" id="UP000030645">
    <property type="component" value="Unassembled WGS sequence"/>
</dbReference>
<proteinExistence type="predicted"/>
<dbReference type="AlphaFoldDB" id="W9QZ25"/>
<reference evidence="3" key="1">
    <citation type="submission" date="2013-01" db="EMBL/GenBank/DDBJ databases">
        <title>Draft Genome Sequence of a Mulberry Tree, Morus notabilis C.K. Schneid.</title>
        <authorList>
            <person name="He N."/>
            <person name="Zhao S."/>
        </authorList>
    </citation>
    <scope>NUCLEOTIDE SEQUENCE</scope>
</reference>